<dbReference type="EMBL" id="JAFJYH010000093">
    <property type="protein sequence ID" value="KAG4420023.1"/>
    <property type="molecule type" value="Genomic_DNA"/>
</dbReference>
<dbReference type="PRINTS" id="PR00081">
    <property type="entry name" value="GDHRDH"/>
</dbReference>
<dbReference type="InterPro" id="IPR057326">
    <property type="entry name" value="KR_dom"/>
</dbReference>
<evidence type="ECO:0000259" key="4">
    <source>
        <dbReference type="SMART" id="SM00822"/>
    </source>
</evidence>
<dbReference type="GO" id="GO:0016491">
    <property type="term" value="F:oxidoreductase activity"/>
    <property type="evidence" value="ECO:0007669"/>
    <property type="project" value="UniProtKB-KW"/>
</dbReference>
<dbReference type="CDD" id="cd05233">
    <property type="entry name" value="SDR_c"/>
    <property type="match status" value="1"/>
</dbReference>
<comment type="similarity">
    <text evidence="1">Belongs to the short-chain dehydrogenases/reductases (SDR) family.</text>
</comment>
<reference evidence="5" key="1">
    <citation type="submission" date="2021-02" db="EMBL/GenBank/DDBJ databases">
        <title>Genome sequence Cadophora malorum strain M34.</title>
        <authorList>
            <person name="Stefanovic E."/>
            <person name="Vu D."/>
            <person name="Scully C."/>
            <person name="Dijksterhuis J."/>
            <person name="Roader J."/>
            <person name="Houbraken J."/>
        </authorList>
    </citation>
    <scope>NUCLEOTIDE SEQUENCE</scope>
    <source>
        <strain evidence="5">M34</strain>
    </source>
</reference>
<dbReference type="InterPro" id="IPR036291">
    <property type="entry name" value="NAD(P)-bd_dom_sf"/>
</dbReference>
<keyword evidence="2" id="KW-0560">Oxidoreductase</keyword>
<evidence type="ECO:0000313" key="6">
    <source>
        <dbReference type="Proteomes" id="UP000664132"/>
    </source>
</evidence>
<organism evidence="5 6">
    <name type="scientific">Cadophora malorum</name>
    <dbReference type="NCBI Taxonomy" id="108018"/>
    <lineage>
        <taxon>Eukaryota</taxon>
        <taxon>Fungi</taxon>
        <taxon>Dikarya</taxon>
        <taxon>Ascomycota</taxon>
        <taxon>Pezizomycotina</taxon>
        <taxon>Leotiomycetes</taxon>
        <taxon>Helotiales</taxon>
        <taxon>Ploettnerulaceae</taxon>
        <taxon>Cadophora</taxon>
    </lineage>
</organism>
<proteinExistence type="inferred from homology"/>
<keyword evidence="6" id="KW-1185">Reference proteome</keyword>
<evidence type="ECO:0000256" key="1">
    <source>
        <dbReference type="ARBA" id="ARBA00006484"/>
    </source>
</evidence>
<name>A0A8H7TJN9_9HELO</name>
<dbReference type="OrthoDB" id="1933717at2759"/>
<dbReference type="SMART" id="SM00822">
    <property type="entry name" value="PKS_KR"/>
    <property type="match status" value="1"/>
</dbReference>
<dbReference type="SUPFAM" id="SSF51735">
    <property type="entry name" value="NAD(P)-binding Rossmann-fold domains"/>
    <property type="match status" value="1"/>
</dbReference>
<sequence>MPPFPSFTKTRHSSTYPAISPSRPELSLKGKSVVITGGGSGIGLAITKSVAQAGASHIVILGRRTEVLAKAAAIVHELVGNKIRVHTISADVSNKEQVERAFSQIKSNIEKPLDILILNAGFYSGIRPLGIETVEEWQTVFNINVLGPYLISTAFISAAATGATIINVSSAIAHLDPFPGFVSYAATKLAGSKIMQYVQQENPEMHVVDVHPGQVRETNMASKATEGSYEGVSHIDDAELAGEFIVWAASKEARFLKGKFAWVNWDVEELKAAANDIESTRVLTLGLDGLYPSKY</sequence>
<evidence type="ECO:0000313" key="5">
    <source>
        <dbReference type="EMBL" id="KAG4420023.1"/>
    </source>
</evidence>
<accession>A0A8H7TJN9</accession>
<dbReference type="InterPro" id="IPR002347">
    <property type="entry name" value="SDR_fam"/>
</dbReference>
<dbReference type="Gene3D" id="3.40.50.720">
    <property type="entry name" value="NAD(P)-binding Rossmann-like Domain"/>
    <property type="match status" value="1"/>
</dbReference>
<dbReference type="Proteomes" id="UP000664132">
    <property type="component" value="Unassembled WGS sequence"/>
</dbReference>
<evidence type="ECO:0000256" key="2">
    <source>
        <dbReference type="ARBA" id="ARBA00023002"/>
    </source>
</evidence>
<feature type="region of interest" description="Disordered" evidence="3">
    <location>
        <begin position="1"/>
        <end position="23"/>
    </location>
</feature>
<dbReference type="PANTHER" id="PTHR42901:SF1">
    <property type="entry name" value="ALCOHOL DEHYDROGENASE"/>
    <property type="match status" value="1"/>
</dbReference>
<comment type="caution">
    <text evidence="5">The sequence shown here is derived from an EMBL/GenBank/DDBJ whole genome shotgun (WGS) entry which is preliminary data.</text>
</comment>
<dbReference type="AlphaFoldDB" id="A0A8H7TJN9"/>
<gene>
    <name evidence="5" type="ORF">IFR04_006874</name>
</gene>
<protein>
    <recommendedName>
        <fullName evidence="4">Ketoreductase domain-containing protein</fullName>
    </recommendedName>
</protein>
<evidence type="ECO:0000256" key="3">
    <source>
        <dbReference type="SAM" id="MobiDB-lite"/>
    </source>
</evidence>
<dbReference type="PANTHER" id="PTHR42901">
    <property type="entry name" value="ALCOHOL DEHYDROGENASE"/>
    <property type="match status" value="1"/>
</dbReference>
<feature type="domain" description="Ketoreductase" evidence="4">
    <location>
        <begin position="31"/>
        <end position="218"/>
    </location>
</feature>
<dbReference type="Pfam" id="PF00106">
    <property type="entry name" value="adh_short"/>
    <property type="match status" value="1"/>
</dbReference>